<dbReference type="RefSeq" id="WP_184629115.1">
    <property type="nucleotide sequence ID" value="NZ_JACHCC010000016.1"/>
</dbReference>
<protein>
    <submittedName>
        <fullName evidence="1">Type IX secretion system PorP/SprF family membrane protein</fullName>
    </submittedName>
</protein>
<gene>
    <name evidence="1" type="ORF">HDF25_005055</name>
</gene>
<comment type="caution">
    <text evidence="1">The sequence shown here is derived from an EMBL/GenBank/DDBJ whole genome shotgun (WGS) entry which is preliminary data.</text>
</comment>
<dbReference type="AlphaFoldDB" id="A0A7X0JAA5"/>
<evidence type="ECO:0000313" key="1">
    <source>
        <dbReference type="EMBL" id="MBB6502872.1"/>
    </source>
</evidence>
<dbReference type="EMBL" id="JACHCC010000016">
    <property type="protein sequence ID" value="MBB6502872.1"/>
    <property type="molecule type" value="Genomic_DNA"/>
</dbReference>
<dbReference type="NCBIfam" id="TIGR03519">
    <property type="entry name" value="T9SS_PorP_fam"/>
    <property type="match status" value="1"/>
</dbReference>
<sequence>MRVMKYMKQMGRVIVFLFANTVLFLNTTKAQIQPLNAQYFQNKYLTNPSFAGINSGLNINGSFRKQWSNIPGAPVTQGLTIDQQLNKVGLGINVFNEKAGSIQFTKAVATFAYHLPVNGEDQQLNFGVSFGTSKDRFDLNELHNSDPNDPSIARFNDRGYYLDGDFGVSYTSKGLNIEGALPNLRSVLRKDDLSYADKPTFYSAISYKFALGSGLNSVNLEPKGVFRGIKNYNNLWDAGANVSFAEDKLYVMGMYHSTENATVGVGVNYLSSVYIMAYYNTATSAIKGYTGGDFEINVRFNIGKK</sequence>
<dbReference type="Pfam" id="PF11751">
    <property type="entry name" value="PorP_SprF"/>
    <property type="match status" value="1"/>
</dbReference>
<accession>A0A7X0JAA5</accession>
<reference evidence="1 2" key="1">
    <citation type="submission" date="2020-08" db="EMBL/GenBank/DDBJ databases">
        <title>Genomic Encyclopedia of Type Strains, Phase IV (KMG-V): Genome sequencing to study the core and pangenomes of soil and plant-associated prokaryotes.</title>
        <authorList>
            <person name="Whitman W."/>
        </authorList>
    </citation>
    <scope>NUCLEOTIDE SEQUENCE [LARGE SCALE GENOMIC DNA]</scope>
    <source>
        <strain evidence="1 2">M2T3</strain>
    </source>
</reference>
<proteinExistence type="predicted"/>
<evidence type="ECO:0000313" key="2">
    <source>
        <dbReference type="Proteomes" id="UP000521017"/>
    </source>
</evidence>
<dbReference type="Proteomes" id="UP000521017">
    <property type="component" value="Unassembled WGS sequence"/>
</dbReference>
<organism evidence="1 2">
    <name type="scientific">Pedobacter cryoconitis</name>
    <dbReference type="NCBI Taxonomy" id="188932"/>
    <lineage>
        <taxon>Bacteria</taxon>
        <taxon>Pseudomonadati</taxon>
        <taxon>Bacteroidota</taxon>
        <taxon>Sphingobacteriia</taxon>
        <taxon>Sphingobacteriales</taxon>
        <taxon>Sphingobacteriaceae</taxon>
        <taxon>Pedobacter</taxon>
    </lineage>
</organism>
<name>A0A7X0JAA5_9SPHI</name>
<dbReference type="InterPro" id="IPR019861">
    <property type="entry name" value="PorP/SprF_Bacteroidetes"/>
</dbReference>